<organism evidence="2 3">
    <name type="scientific">Jaapia argillacea MUCL 33604</name>
    <dbReference type="NCBI Taxonomy" id="933084"/>
    <lineage>
        <taxon>Eukaryota</taxon>
        <taxon>Fungi</taxon>
        <taxon>Dikarya</taxon>
        <taxon>Basidiomycota</taxon>
        <taxon>Agaricomycotina</taxon>
        <taxon>Agaricomycetes</taxon>
        <taxon>Agaricomycetidae</taxon>
        <taxon>Jaapiales</taxon>
        <taxon>Jaapiaceae</taxon>
        <taxon>Jaapia</taxon>
    </lineage>
</organism>
<dbReference type="Proteomes" id="UP000027265">
    <property type="component" value="Unassembled WGS sequence"/>
</dbReference>
<dbReference type="OrthoDB" id="3258555at2759"/>
<keyword evidence="3" id="KW-1185">Reference proteome</keyword>
<feature type="region of interest" description="Disordered" evidence="1">
    <location>
        <begin position="415"/>
        <end position="458"/>
    </location>
</feature>
<gene>
    <name evidence="2" type="ORF">JAAARDRAFT_79621</name>
</gene>
<protein>
    <recommendedName>
        <fullName evidence="4">F-box domain-containing protein</fullName>
    </recommendedName>
</protein>
<evidence type="ECO:0008006" key="4">
    <source>
        <dbReference type="Google" id="ProtNLM"/>
    </source>
</evidence>
<accession>A0A067PZ08</accession>
<evidence type="ECO:0000313" key="3">
    <source>
        <dbReference type="Proteomes" id="UP000027265"/>
    </source>
</evidence>
<evidence type="ECO:0000256" key="1">
    <source>
        <dbReference type="SAM" id="MobiDB-lite"/>
    </source>
</evidence>
<proteinExistence type="predicted"/>
<evidence type="ECO:0000313" key="2">
    <source>
        <dbReference type="EMBL" id="KDQ55591.1"/>
    </source>
</evidence>
<dbReference type="EMBL" id="KL197724">
    <property type="protein sequence ID" value="KDQ55591.1"/>
    <property type="molecule type" value="Genomic_DNA"/>
</dbReference>
<dbReference type="Gene3D" id="3.80.10.10">
    <property type="entry name" value="Ribonuclease Inhibitor"/>
    <property type="match status" value="1"/>
</dbReference>
<dbReference type="SUPFAM" id="SSF52047">
    <property type="entry name" value="RNI-like"/>
    <property type="match status" value="1"/>
</dbReference>
<reference evidence="3" key="1">
    <citation type="journal article" date="2014" name="Proc. Natl. Acad. Sci. U.S.A.">
        <title>Extensive sampling of basidiomycete genomes demonstrates inadequacy of the white-rot/brown-rot paradigm for wood decay fungi.</title>
        <authorList>
            <person name="Riley R."/>
            <person name="Salamov A.A."/>
            <person name="Brown D.W."/>
            <person name="Nagy L.G."/>
            <person name="Floudas D."/>
            <person name="Held B.W."/>
            <person name="Levasseur A."/>
            <person name="Lombard V."/>
            <person name="Morin E."/>
            <person name="Otillar R."/>
            <person name="Lindquist E.A."/>
            <person name="Sun H."/>
            <person name="LaButti K.M."/>
            <person name="Schmutz J."/>
            <person name="Jabbour D."/>
            <person name="Luo H."/>
            <person name="Baker S.E."/>
            <person name="Pisabarro A.G."/>
            <person name="Walton J.D."/>
            <person name="Blanchette R.A."/>
            <person name="Henrissat B."/>
            <person name="Martin F."/>
            <person name="Cullen D."/>
            <person name="Hibbett D.S."/>
            <person name="Grigoriev I.V."/>
        </authorList>
    </citation>
    <scope>NUCLEOTIDE SEQUENCE [LARGE SCALE GENOMIC DNA]</scope>
    <source>
        <strain evidence="3">MUCL 33604</strain>
    </source>
</reference>
<dbReference type="HOGENOM" id="CLU_030668_0_0_1"/>
<dbReference type="AlphaFoldDB" id="A0A067PZ08"/>
<dbReference type="InParanoid" id="A0A067PZ08"/>
<dbReference type="InterPro" id="IPR032675">
    <property type="entry name" value="LRR_dom_sf"/>
</dbReference>
<feature type="compositionally biased region" description="Acidic residues" evidence="1">
    <location>
        <begin position="429"/>
        <end position="444"/>
    </location>
</feature>
<sequence>MAENDFGGSNPVLKSMHALQISVVQQKPHQPAVCRLPPELIRDILQLALPLDCDLDEGVNHRTEEIPLSAVLSHKRQLVLVCKSWTPVGTELLYEHVPIWRRAQLSSLLRTLQMNAGLGGLVKTLALYLFIPARQPFVGDLSTLVAYCSRIRRVILCPSWDPESVCASVLVSPLSSVIHFDTLTHLEVNNVLASVTVHQVLNSCLGIQSLKLALPVVPPLAICLPQLETLHLTSMSPKAVGLRNLVTWSIPRLRALTLANYEQVALDPFLAAHGTYLKFLHFQLPASSDLRLDDDTLSTSCPQLEHLVMPCSGFWPTQHPTLKWLDLWEPWEPTFCRRAEETLKILQAECLPALRQVRFLDTSLSHVRDLPRILPPGLVTNDGIGKCDLVGLTVVQTKSCLMRNVPGQRYEFEVDSDTDSRYEGSSPPDETDFYDLFDPDDDLETPPSPDSCHSSGSSYLWEGEAVDWAEAVDEIDRAN</sequence>
<name>A0A067PZ08_9AGAM</name>